<dbReference type="SUPFAM" id="SSF54637">
    <property type="entry name" value="Thioesterase/thiol ester dehydrase-isomerase"/>
    <property type="match status" value="1"/>
</dbReference>
<evidence type="ECO:0000313" key="2">
    <source>
        <dbReference type="Proteomes" id="UP000567795"/>
    </source>
</evidence>
<proteinExistence type="predicted"/>
<protein>
    <submittedName>
        <fullName evidence="1">Acyl-coenzyme A thioesterase PaaI-like protein</fullName>
    </submittedName>
</protein>
<dbReference type="Gene3D" id="3.10.129.10">
    <property type="entry name" value="Hotdog Thioesterase"/>
    <property type="match status" value="1"/>
</dbReference>
<dbReference type="EMBL" id="JACBZD010000001">
    <property type="protein sequence ID" value="NYI05148.1"/>
    <property type="molecule type" value="Genomic_DNA"/>
</dbReference>
<evidence type="ECO:0000313" key="1">
    <source>
        <dbReference type="EMBL" id="NYI05148.1"/>
    </source>
</evidence>
<dbReference type="InterPro" id="IPR027961">
    <property type="entry name" value="DUF4442"/>
</dbReference>
<reference evidence="1 2" key="1">
    <citation type="submission" date="2020-07" db="EMBL/GenBank/DDBJ databases">
        <title>Sequencing the genomes of 1000 actinobacteria strains.</title>
        <authorList>
            <person name="Klenk H.-P."/>
        </authorList>
    </citation>
    <scope>NUCLEOTIDE SEQUENCE [LARGE SCALE GENOMIC DNA]</scope>
    <source>
        <strain evidence="1 2">DSM 42178</strain>
    </source>
</reference>
<dbReference type="CDD" id="cd03443">
    <property type="entry name" value="PaaI_thioesterase"/>
    <property type="match status" value="1"/>
</dbReference>
<dbReference type="Pfam" id="PF14539">
    <property type="entry name" value="DUF4442"/>
    <property type="match status" value="1"/>
</dbReference>
<organism evidence="1 2">
    <name type="scientific">Allostreptomyces psammosilenae</name>
    <dbReference type="NCBI Taxonomy" id="1892865"/>
    <lineage>
        <taxon>Bacteria</taxon>
        <taxon>Bacillati</taxon>
        <taxon>Actinomycetota</taxon>
        <taxon>Actinomycetes</taxon>
        <taxon>Kitasatosporales</taxon>
        <taxon>Streptomycetaceae</taxon>
        <taxon>Allostreptomyces</taxon>
    </lineage>
</organism>
<keyword evidence="2" id="KW-1185">Reference proteome</keyword>
<dbReference type="Proteomes" id="UP000567795">
    <property type="component" value="Unassembled WGS sequence"/>
</dbReference>
<name>A0A853A3T5_9ACTN</name>
<sequence>MTIPPEYQAVAAGLRDSVPFVRTLGLVFEELSAERAVLRLPDEPAHRNHVGGPHAGAMFTVAESASGAVVLASFGHLLDRATPLPVNAQIHFRKIALGPMVAEAVLGRPAAEVIAELDAGSRPEFPVEVELRTEDGTPTGSVTVVWTLRPNRRD</sequence>
<accession>A0A853A3T5</accession>
<dbReference type="RefSeq" id="WP_179813940.1">
    <property type="nucleotide sequence ID" value="NZ_JACBZD010000001.1"/>
</dbReference>
<gene>
    <name evidence="1" type="ORF">FHU37_002091</name>
</gene>
<dbReference type="AlphaFoldDB" id="A0A853A3T5"/>
<comment type="caution">
    <text evidence="1">The sequence shown here is derived from an EMBL/GenBank/DDBJ whole genome shotgun (WGS) entry which is preliminary data.</text>
</comment>
<dbReference type="InterPro" id="IPR029069">
    <property type="entry name" value="HotDog_dom_sf"/>
</dbReference>